<dbReference type="Pfam" id="PF00890">
    <property type="entry name" value="FAD_binding_2"/>
    <property type="match status" value="1"/>
</dbReference>
<dbReference type="EC" id="1.4.3.16" evidence="4"/>
<evidence type="ECO:0000256" key="9">
    <source>
        <dbReference type="ARBA" id="ARBA00048305"/>
    </source>
</evidence>
<dbReference type="InterPro" id="IPR003953">
    <property type="entry name" value="FAD-dep_OxRdtase_2_FAD-bd"/>
</dbReference>
<dbReference type="InterPro" id="IPR027477">
    <property type="entry name" value="Succ_DH/fumarate_Rdtase_cat_sf"/>
</dbReference>
<dbReference type="PANTHER" id="PTHR42716">
    <property type="entry name" value="L-ASPARTATE OXIDASE"/>
    <property type="match status" value="1"/>
</dbReference>
<protein>
    <recommendedName>
        <fullName evidence="4">L-aspartate oxidase</fullName>
        <ecNumber evidence="4">1.4.3.16</ecNumber>
    </recommendedName>
</protein>
<dbReference type="Pfam" id="PF02910">
    <property type="entry name" value="Succ_DH_flav_C"/>
    <property type="match status" value="1"/>
</dbReference>
<dbReference type="UniPathway" id="UPA00253">
    <property type="reaction ID" value="UER00326"/>
</dbReference>
<accession>A0A2W4CEC5</accession>
<evidence type="ECO:0000256" key="10">
    <source>
        <dbReference type="SAM" id="Phobius"/>
    </source>
</evidence>
<evidence type="ECO:0000313" key="13">
    <source>
        <dbReference type="EMBL" id="PZM11479.1"/>
    </source>
</evidence>
<comment type="similarity">
    <text evidence="3">Belongs to the FAD-dependent oxidoreductase 2 family. NadB subfamily.</text>
</comment>
<evidence type="ECO:0000259" key="11">
    <source>
        <dbReference type="Pfam" id="PF00890"/>
    </source>
</evidence>
<comment type="caution">
    <text evidence="13">The sequence shown here is derived from an EMBL/GenBank/DDBJ whole genome shotgun (WGS) entry which is preliminary data.</text>
</comment>
<dbReference type="InterPro" id="IPR015939">
    <property type="entry name" value="Fum_Rdtase/Succ_DH_flav-like_C"/>
</dbReference>
<evidence type="ECO:0000256" key="5">
    <source>
        <dbReference type="ARBA" id="ARBA00022630"/>
    </source>
</evidence>
<dbReference type="SUPFAM" id="SSF51905">
    <property type="entry name" value="FAD/NAD(P)-binding domain"/>
    <property type="match status" value="1"/>
</dbReference>
<dbReference type="Gene3D" id="3.90.700.10">
    <property type="entry name" value="Succinate dehydrogenase/fumarate reductase flavoprotein, catalytic domain"/>
    <property type="match status" value="1"/>
</dbReference>
<evidence type="ECO:0000313" key="14">
    <source>
        <dbReference type="Proteomes" id="UP000248925"/>
    </source>
</evidence>
<dbReference type="InterPro" id="IPR037099">
    <property type="entry name" value="Fum_R/Succ_DH_flav-like_C_sf"/>
</dbReference>
<evidence type="ECO:0000259" key="12">
    <source>
        <dbReference type="Pfam" id="PF02910"/>
    </source>
</evidence>
<dbReference type="OrthoDB" id="9806724at2"/>
<evidence type="ECO:0000256" key="6">
    <source>
        <dbReference type="ARBA" id="ARBA00022642"/>
    </source>
</evidence>
<dbReference type="InterPro" id="IPR036188">
    <property type="entry name" value="FAD/NAD-bd_sf"/>
</dbReference>
<dbReference type="GO" id="GO:0034628">
    <property type="term" value="P:'de novo' NAD+ biosynthetic process from L-aspartate"/>
    <property type="evidence" value="ECO:0007669"/>
    <property type="project" value="TreeGrafter"/>
</dbReference>
<dbReference type="NCBIfam" id="NF005701">
    <property type="entry name" value="PRK07512.1"/>
    <property type="match status" value="1"/>
</dbReference>
<evidence type="ECO:0000256" key="2">
    <source>
        <dbReference type="ARBA" id="ARBA00004950"/>
    </source>
</evidence>
<dbReference type="SUPFAM" id="SSF46977">
    <property type="entry name" value="Succinate dehydrogenase/fumarate reductase flavoprotein C-terminal domain"/>
    <property type="match status" value="1"/>
</dbReference>
<feature type="transmembrane region" description="Helical" evidence="10">
    <location>
        <begin position="12"/>
        <end position="29"/>
    </location>
</feature>
<evidence type="ECO:0000256" key="7">
    <source>
        <dbReference type="ARBA" id="ARBA00022827"/>
    </source>
</evidence>
<dbReference type="Gene3D" id="1.20.58.100">
    <property type="entry name" value="Fumarate reductase/succinate dehydrogenase flavoprotein-like, C-terminal domain"/>
    <property type="match status" value="1"/>
</dbReference>
<keyword evidence="14" id="KW-1185">Reference proteome</keyword>
<keyword evidence="10" id="KW-1133">Transmembrane helix</keyword>
<dbReference type="EMBL" id="PCDP01000039">
    <property type="protein sequence ID" value="PZM11479.1"/>
    <property type="molecule type" value="Genomic_DNA"/>
</dbReference>
<keyword evidence="6" id="KW-0662">Pyridine nucleotide biosynthesis</keyword>
<gene>
    <name evidence="13" type="ORF">CPY51_19755</name>
</gene>
<dbReference type="FunFam" id="3.90.700.10:FF:000002">
    <property type="entry name" value="L-aspartate oxidase"/>
    <property type="match status" value="1"/>
</dbReference>
<dbReference type="Proteomes" id="UP000248925">
    <property type="component" value="Unassembled WGS sequence"/>
</dbReference>
<keyword evidence="10" id="KW-0812">Transmembrane</keyword>
<proteinExistence type="inferred from homology"/>
<comment type="cofactor">
    <cofactor evidence="1">
        <name>FAD</name>
        <dbReference type="ChEBI" id="CHEBI:57692"/>
    </cofactor>
</comment>
<dbReference type="SUPFAM" id="SSF56425">
    <property type="entry name" value="Succinate dehydrogenase/fumarate reductase flavoprotein, catalytic domain"/>
    <property type="match status" value="1"/>
</dbReference>
<feature type="domain" description="Fumarate reductase/succinate dehydrogenase flavoprotein-like C-terminal" evidence="12">
    <location>
        <begin position="457"/>
        <end position="483"/>
    </location>
</feature>
<dbReference type="GO" id="GO:0008734">
    <property type="term" value="F:L-aspartate oxidase activity"/>
    <property type="evidence" value="ECO:0007669"/>
    <property type="project" value="UniProtKB-EC"/>
</dbReference>
<evidence type="ECO:0000256" key="4">
    <source>
        <dbReference type="ARBA" id="ARBA00012173"/>
    </source>
</evidence>
<evidence type="ECO:0000256" key="3">
    <source>
        <dbReference type="ARBA" id="ARBA00008562"/>
    </source>
</evidence>
<name>A0A2W4CEC5_9HYPH</name>
<keyword evidence="5" id="KW-0285">Flavoprotein</keyword>
<evidence type="ECO:0000256" key="8">
    <source>
        <dbReference type="ARBA" id="ARBA00023002"/>
    </source>
</evidence>
<evidence type="ECO:0000256" key="1">
    <source>
        <dbReference type="ARBA" id="ARBA00001974"/>
    </source>
</evidence>
<organism evidence="13 14">
    <name type="scientific">Rhizobium tubonense</name>
    <dbReference type="NCBI Taxonomy" id="484088"/>
    <lineage>
        <taxon>Bacteria</taxon>
        <taxon>Pseudomonadati</taxon>
        <taxon>Pseudomonadota</taxon>
        <taxon>Alphaproteobacteria</taxon>
        <taxon>Hyphomicrobiales</taxon>
        <taxon>Rhizobiaceae</taxon>
        <taxon>Rhizobium/Agrobacterium group</taxon>
        <taxon>Rhizobium</taxon>
    </lineage>
</organism>
<sequence>MTEILHALSGRVAVVGSGLAGLMTALALAPEPVVLLTRSGIGAGTSTAWAQGGIAASLGADDSADLHLADTLAAGDGLCDADVAAGIVGEAVRAIAKLETMGVLFDRRADGKLALGLEAAHRRHRIVHAGGDGSGAEIVRALSETVTSTPSVTVLEGFDVRRLLTRGGTIAGLLCATPRGAAILPTTRVVLATGGIGGLYDATTNPTANYGQGIALAARAGAKLADMEFVQFHPTALDSRQRPLALVSEAVRGEGATLLNGRNERFMAGVPGAELAPRDVVARAISAEIARGGRVYLDARTAIGARFASRFPGIEALCRKVGVDAAVELIPVRPAAHYHMGGIATDSVGRSSVRGLWVAGEAGSTGLHGANRLASNSLLEAAVMGLRVAGDIGRSSLDPQSCPESKPLPPAGDASVVRPIMSRYLGVLRNGDGLDDAISLLLPMAEGKGAASDPALVGLLVATFAKLRQESRGAHARTDFTEKLAVARRQILTARAVVDIARSLSPHTLARSA</sequence>
<dbReference type="PANTHER" id="PTHR42716:SF2">
    <property type="entry name" value="L-ASPARTATE OXIDASE, CHLOROPLASTIC"/>
    <property type="match status" value="1"/>
</dbReference>
<keyword evidence="7" id="KW-0274">FAD</keyword>
<keyword evidence="8" id="KW-0560">Oxidoreductase</keyword>
<comment type="catalytic activity">
    <reaction evidence="9">
        <text>L-aspartate + O2 = iminosuccinate + H2O2</text>
        <dbReference type="Rhea" id="RHEA:25876"/>
        <dbReference type="ChEBI" id="CHEBI:15379"/>
        <dbReference type="ChEBI" id="CHEBI:16240"/>
        <dbReference type="ChEBI" id="CHEBI:29991"/>
        <dbReference type="ChEBI" id="CHEBI:77875"/>
        <dbReference type="EC" id="1.4.3.16"/>
    </reaction>
    <physiologicalReaction direction="left-to-right" evidence="9">
        <dbReference type="Rhea" id="RHEA:25877"/>
    </physiologicalReaction>
</comment>
<dbReference type="InterPro" id="IPR005288">
    <property type="entry name" value="NadB"/>
</dbReference>
<dbReference type="Gene3D" id="3.50.50.60">
    <property type="entry name" value="FAD/NAD(P)-binding domain"/>
    <property type="match status" value="1"/>
</dbReference>
<reference evidence="13 14" key="1">
    <citation type="journal article" date="2018" name="Sci. Rep.">
        <title>Rhizobium tumorigenes sp. nov., a novel plant tumorigenic bacterium isolated from cane gall tumors on thornless blackberry.</title>
        <authorList>
            <person name="Kuzmanovi N."/>
            <person name="Smalla K."/>
            <person name="Gronow S."/>
            <person name="PuBawska J."/>
        </authorList>
    </citation>
    <scope>NUCLEOTIDE SEQUENCE [LARGE SCALE GENOMIC DNA]</scope>
    <source>
        <strain evidence="13 14">CCBAU 85046</strain>
    </source>
</reference>
<dbReference type="RefSeq" id="WP_111161967.1">
    <property type="nucleotide sequence ID" value="NZ_PCDP01000039.1"/>
</dbReference>
<comment type="pathway">
    <text evidence="2">Cofactor biosynthesis; NAD(+) biosynthesis; iminoaspartate from L-aspartate (oxidase route): step 1/1.</text>
</comment>
<keyword evidence="10" id="KW-0472">Membrane</keyword>
<dbReference type="AlphaFoldDB" id="A0A2W4CEC5"/>
<feature type="domain" description="FAD-dependent oxidoreductase 2 FAD-binding" evidence="11">
    <location>
        <begin position="12"/>
        <end position="378"/>
    </location>
</feature>